<dbReference type="Gene3D" id="2.60.40.10">
    <property type="entry name" value="Immunoglobulins"/>
    <property type="match status" value="1"/>
</dbReference>
<protein>
    <submittedName>
        <fullName evidence="2">IPT/TIG domain./NHL repeat</fullName>
    </submittedName>
</protein>
<dbReference type="SUPFAM" id="SSF75011">
    <property type="entry name" value="3-carboxy-cis,cis-mucoante lactonizing enzyme"/>
    <property type="match status" value="1"/>
</dbReference>
<dbReference type="InterPro" id="IPR014756">
    <property type="entry name" value="Ig_E-set"/>
</dbReference>
<dbReference type="InterPro" id="IPR002909">
    <property type="entry name" value="IPT_dom"/>
</dbReference>
<dbReference type="Proteomes" id="UP000095576">
    <property type="component" value="Unassembled WGS sequence"/>
</dbReference>
<evidence type="ECO:0000313" key="4">
    <source>
        <dbReference type="Proteomes" id="UP000095541"/>
    </source>
</evidence>
<dbReference type="SUPFAM" id="SSF81296">
    <property type="entry name" value="E set domains"/>
    <property type="match status" value="1"/>
</dbReference>
<accession>A0A174V9B1</accession>
<dbReference type="EMBL" id="CZBI01000005">
    <property type="protein sequence ID" value="CUQ34566.1"/>
    <property type="molecule type" value="Genomic_DNA"/>
</dbReference>
<evidence type="ECO:0000313" key="2">
    <source>
        <dbReference type="EMBL" id="CUQ28887.1"/>
    </source>
</evidence>
<dbReference type="Gene3D" id="2.120.10.30">
    <property type="entry name" value="TolB, C-terminal domain"/>
    <property type="match status" value="1"/>
</dbReference>
<name>A0A174V9B1_BACT4</name>
<evidence type="ECO:0000313" key="3">
    <source>
        <dbReference type="EMBL" id="CUQ34566.1"/>
    </source>
</evidence>
<dbReference type="CDD" id="cd00603">
    <property type="entry name" value="IPT_PCSR"/>
    <property type="match status" value="1"/>
</dbReference>
<dbReference type="AlphaFoldDB" id="A0A174V9B1"/>
<proteinExistence type="predicted"/>
<dbReference type="Pfam" id="PF01833">
    <property type="entry name" value="TIG"/>
    <property type="match status" value="1"/>
</dbReference>
<dbReference type="EMBL" id="CZAP01000043">
    <property type="protein sequence ID" value="CUQ28887.1"/>
    <property type="molecule type" value="Genomic_DNA"/>
</dbReference>
<reference evidence="4 5" key="1">
    <citation type="submission" date="2015-09" db="EMBL/GenBank/DDBJ databases">
        <authorList>
            <consortium name="Pathogen Informatics"/>
        </authorList>
    </citation>
    <scope>NUCLEOTIDE SEQUENCE [LARGE SCALE GENOMIC DNA]</scope>
    <source>
        <strain evidence="2 5">2789STDY5834899</strain>
        <strain evidence="3 4">2789STDY5834945</strain>
    </source>
</reference>
<dbReference type="Proteomes" id="UP000095541">
    <property type="component" value="Unassembled WGS sequence"/>
</dbReference>
<dbReference type="InterPro" id="IPR011042">
    <property type="entry name" value="6-blade_b-propeller_TolB-like"/>
</dbReference>
<dbReference type="PANTHER" id="PTHR13833:SF71">
    <property type="entry name" value="NHL DOMAIN-CONTAINING PROTEIN"/>
    <property type="match status" value="1"/>
</dbReference>
<gene>
    <name evidence="2" type="ORF">ERS852511_05094</name>
    <name evidence="3" type="ORF">ERS852557_03752</name>
</gene>
<evidence type="ECO:0000259" key="1">
    <source>
        <dbReference type="Pfam" id="PF01833"/>
    </source>
</evidence>
<organism evidence="2 5">
    <name type="scientific">Bacteroides thetaiotaomicron</name>
    <dbReference type="NCBI Taxonomy" id="818"/>
    <lineage>
        <taxon>Bacteria</taxon>
        <taxon>Pseudomonadati</taxon>
        <taxon>Bacteroidota</taxon>
        <taxon>Bacteroidia</taxon>
        <taxon>Bacteroidales</taxon>
        <taxon>Bacteroidaceae</taxon>
        <taxon>Bacteroides</taxon>
    </lineage>
</organism>
<dbReference type="PANTHER" id="PTHR13833">
    <property type="match status" value="1"/>
</dbReference>
<feature type="domain" description="IPT/TIG" evidence="1">
    <location>
        <begin position="62"/>
        <end position="144"/>
    </location>
</feature>
<dbReference type="InterPro" id="IPR013783">
    <property type="entry name" value="Ig-like_fold"/>
</dbReference>
<sequence length="518" mass="58722">MYENEYFTFKFKCSIMKMKSNTKSCCQHIQWMMLTFIALCIISCKDDDKMSVAAFDPSKPVVISDFTPKEGGAYQKIVIYGENFGADPSLVKVNIGGKDATIISTQGTSLYCFVPSGAFSGEIKVSVGEGENVQVATASTSFVYQKKMVVGTLCGYRNNNDDQGWKDGPFETCAGFRNDGFLKFDPANPNHLYVCYDGKKEIQLIDLENRTLSSPMNNSSLPNSRLRSLDFTIDKKYMIVAVDFDGQQERSQSVYIIERNSKGTFDNDCNTQELAAYKQCNGASIHPKNGELYFNSYDKGQLYRLDLNDYFETIKSGLAWDPKVVSNDQFQLLYTVADPSWEYRIYIHPEGEYAYIVVRNQHYILRTDYDKANKRFVFPYVVAGARGKADWVDAVGTDARMNTPDQGVFVLNDEYVKEGRSDHYDFYFTEKGNHCVRLMTPEGIVKTYAGRGNSTSVTDNNFWGTEDGDLREVARFRDPTGFTYDPGTNTFYILDTVGRKIRTISMEKEETNADETNN</sequence>
<evidence type="ECO:0000313" key="5">
    <source>
        <dbReference type="Proteomes" id="UP000095576"/>
    </source>
</evidence>